<sequence>MLKASSSLVVSLVSWSAAPPDHAASVLLVAPNLGNIVTGGRDGSLVIWTLSNNGKFQPELLCCGHRGVIKNLCLANSLDQRQKNYFVSHSSNNELALWNWGDGTCVKFRLDSRYQHIRIESYQPSFLDARLLFCCGRYPCIVVMHAMQLTPLYTLSSTSQPDWIADLSVFTHSNLHQEVVLGISASGVITVWTLTGDELLGETTHEHESRIVVVSSKILQIHCCRQFPRLVLVVSTSEWRVLDAIDCSTLAKSSAPPDVSLTGGAFFHKEYVAIYTNHGEVYVFRLSLEVTSKNANKQVEKPRMLATLLISRNTGPGCSRHSKPRPPTFAHFELLKSCHANLTSLGIRNAVTLFFACRADGSLHAWCLTTDLLIAEDSSVPSIEPFLRSSLVDCWRSYRESHTTTFFSVSTDAGSPPATPSAKSTKAVVTCCIIVYSTSENAPFHDNHDRQSLASCPPAPRLILGLESGEILVAPLSDFLCSLLSSSSPTAAASSFLRTPTTAGVHVNGDISLTALRHRNHYCLSGHKGAVLCLLHPYGFNSQINPTSRGGANNSLLAPFRPNILCSGGVDCSVRIWDLDPHNGYSDLTLACLCVFYCHAAPVVGLVVGPPSACRGARRCSFLSSCICSVDHEGSVALLSPQDKQLVLRARTGPGGAVGARVHSIGWRLPEMLLLLLDEDGNLTIWDAASGRLERYETGAQAEDLFQTASDIQLVTPSLSTWTPVLAAHLYYRGGGGEGGFVHAVSINENAAAGASFLTLPSSLLIDRGDLKHPEAFAAPVLLQAVASCVTSGAQDRRAEGDGVDEEEDCIVHGPAAFVFHFDVEALVRNLLAMASPESSDALNTPSDYASVPLGLSSCWELTRLLLSLICPLEAVNDMDSGLLRFLGSVSCRVPVNNPPFGAREERFQFACASEGGCLTLRLPTSDPLSTAPSIYSLPSSIATPLYLSIMSVAESLCSLPSTRAAELVGSAATADGREPVAFLRALALFLTRQVTADLSTHLRTPATLSFDGCHLNLCLLVSFWQAKCLQIRFAARTLIYAYLDLLPFSAWRQFLSHWSGCLPQPPPPSLKSHHTQLQEGNNPLVFNVNGSGYGSPSDGSYEEGINSIQYPGGDFSPRADIHTPGSPFPLQPKDSSSPLKAAATCPSLDRLLMALTLDSAFYDNFPPPPTLPVSDPTLHNPLARRLKIGAILLLGVVGSRISAEALLAPEVAARDLAPDDWPPPQAYLGLAAPFYGPFKSTGGYGGEAALAARSQKAKLFEDLELPRRVARLLESVFSYIPTPKSDGSDLCLLSSASVQSSTVRRAAIDILTRGFAAWEPYLDAAQFVNSLLTISADADSTLGIFKLGSVLTEVADFARSARQGLWSLTYARPHLVVLTLSLALRRLGPQLGNFMAVGSQAAEKPPTHPSASPSVARAPTLRVVMSSPALAAPIFTPPTNDSSGQQASSTQGGAASAALNMQPQLPLLRARSELIRLFEGVCERRPVDLLPILPEFVEVLLVCVDRIRLKERGLDVTFPALQRFHNVDSHTRAQKICVGGANGSLTFFDFKTGRYFYTQAHEAPVTAVKFSSDGRQMVSYSLNENRLRVWQLSTSGLFGMGGQQVKALANHPLRPLAPPGSAPKLHERYRTDAQGCIEAQLPTICLDWTEAACINILQNGQSIRQVKL</sequence>
<dbReference type="Pfam" id="PF00400">
    <property type="entry name" value="WD40"/>
    <property type="match status" value="2"/>
</dbReference>
<feature type="repeat" description="WD" evidence="1">
    <location>
        <begin position="1559"/>
        <end position="1595"/>
    </location>
</feature>
<dbReference type="InterPro" id="IPR049916">
    <property type="entry name" value="WDR72-like"/>
</dbReference>
<dbReference type="InterPro" id="IPR015943">
    <property type="entry name" value="WD40/YVTN_repeat-like_dom_sf"/>
</dbReference>
<dbReference type="PANTHER" id="PTHR44099:SF4">
    <property type="entry name" value="RABCONNECTIN-3B, ISOFORM A"/>
    <property type="match status" value="1"/>
</dbReference>
<dbReference type="InterPro" id="IPR001680">
    <property type="entry name" value="WD40_rpt"/>
</dbReference>
<gene>
    <name evidence="4" type="primary">WDR7</name>
    <name evidence="4" type="ORF">TR125928</name>
</gene>
<dbReference type="GO" id="GO:0072659">
    <property type="term" value="P:protein localization to plasma membrane"/>
    <property type="evidence" value="ECO:0007669"/>
    <property type="project" value="TreeGrafter"/>
</dbReference>
<dbReference type="SMART" id="SM00320">
    <property type="entry name" value="WD40"/>
    <property type="match status" value="5"/>
</dbReference>
<evidence type="ECO:0000256" key="3">
    <source>
        <dbReference type="SAM" id="SignalP"/>
    </source>
</evidence>
<name>A0A0X3PBR5_SCHSO</name>
<dbReference type="SUPFAM" id="SSF50998">
    <property type="entry name" value="Quinoprotein alcohol dehydrogenase-like"/>
    <property type="match status" value="1"/>
</dbReference>
<dbReference type="EMBL" id="GEEE01013850">
    <property type="protein sequence ID" value="JAP49375.1"/>
    <property type="molecule type" value="Transcribed_RNA"/>
</dbReference>
<dbReference type="SUPFAM" id="SSF50978">
    <property type="entry name" value="WD40 repeat-like"/>
    <property type="match status" value="2"/>
</dbReference>
<dbReference type="Gene3D" id="2.130.10.10">
    <property type="entry name" value="YVTN repeat-like/Quinoprotein amine dehydrogenase"/>
    <property type="match status" value="3"/>
</dbReference>
<reference evidence="4" key="1">
    <citation type="submission" date="2016-01" db="EMBL/GenBank/DDBJ databases">
        <title>Reference transcriptome for the parasite Schistocephalus solidus: insights into the molecular evolution of parasitism.</title>
        <authorList>
            <person name="Hebert F.O."/>
            <person name="Grambauer S."/>
            <person name="Barber I."/>
            <person name="Landry C.R."/>
            <person name="Aubin-Horth N."/>
        </authorList>
    </citation>
    <scope>NUCLEOTIDE SEQUENCE</scope>
</reference>
<dbReference type="PROSITE" id="PS50082">
    <property type="entry name" value="WD_REPEATS_2"/>
    <property type="match status" value="1"/>
</dbReference>
<feature type="chain" id="PRO_5007051029" evidence="3">
    <location>
        <begin position="24"/>
        <end position="1669"/>
    </location>
</feature>
<keyword evidence="1" id="KW-0853">WD repeat</keyword>
<dbReference type="GO" id="GO:0005737">
    <property type="term" value="C:cytoplasm"/>
    <property type="evidence" value="ECO:0007669"/>
    <property type="project" value="TreeGrafter"/>
</dbReference>
<feature type="signal peptide" evidence="3">
    <location>
        <begin position="1"/>
        <end position="23"/>
    </location>
</feature>
<evidence type="ECO:0000313" key="4">
    <source>
        <dbReference type="EMBL" id="JAP49375.1"/>
    </source>
</evidence>
<feature type="region of interest" description="Disordered" evidence="2">
    <location>
        <begin position="1436"/>
        <end position="1456"/>
    </location>
</feature>
<protein>
    <submittedName>
        <fullName evidence="4">WD repeat-containing protein 7</fullName>
    </submittedName>
</protein>
<dbReference type="PANTHER" id="PTHR44099">
    <property type="entry name" value="RABCONNECTIN-3B, ISOFORM A"/>
    <property type="match status" value="1"/>
</dbReference>
<evidence type="ECO:0000256" key="1">
    <source>
        <dbReference type="PROSITE-ProRule" id="PRU00221"/>
    </source>
</evidence>
<dbReference type="InterPro" id="IPR011047">
    <property type="entry name" value="Quinoprotein_ADH-like_sf"/>
</dbReference>
<dbReference type="InterPro" id="IPR036322">
    <property type="entry name" value="WD40_repeat_dom_sf"/>
</dbReference>
<evidence type="ECO:0000256" key="2">
    <source>
        <dbReference type="SAM" id="MobiDB-lite"/>
    </source>
</evidence>
<feature type="compositionally biased region" description="Low complexity" evidence="2">
    <location>
        <begin position="1443"/>
        <end position="1456"/>
    </location>
</feature>
<organism evidence="4">
    <name type="scientific">Schistocephalus solidus</name>
    <name type="common">Tapeworm</name>
    <dbReference type="NCBI Taxonomy" id="70667"/>
    <lineage>
        <taxon>Eukaryota</taxon>
        <taxon>Metazoa</taxon>
        <taxon>Spiralia</taxon>
        <taxon>Lophotrochozoa</taxon>
        <taxon>Platyhelminthes</taxon>
        <taxon>Cestoda</taxon>
        <taxon>Eucestoda</taxon>
        <taxon>Diphyllobothriidea</taxon>
        <taxon>Diphyllobothriidae</taxon>
        <taxon>Schistocephalus</taxon>
    </lineage>
</organism>
<proteinExistence type="predicted"/>
<keyword evidence="3" id="KW-0732">Signal</keyword>
<accession>A0A0X3PBR5</accession>